<accession>A0ABQ5C3H2</accession>
<evidence type="ECO:0000313" key="4">
    <source>
        <dbReference type="Proteomes" id="UP001151760"/>
    </source>
</evidence>
<sequence length="416" mass="47736">MQTTHVAEEVATMPHDSPLIRVHSLGSDEGSMTLNELTVICTTLSKKVETLESDLKQTKLTYGSAYTKLIVKVKKLEHKVKSSKARRRVRLVVSEDADKLEDPSKQGRKIAQIDEDERITLVQMKDYTVEPDISTANVPISTAGAEVSTASPEVKTAAESLVYIRRSAAKRKDKGKAIMKEAEPVQKKTKLQLEQERLRLEEALRLQEQFDEEESQRIARVQEEASTFNDEECDNIQAQIKADEELAHRLQAQERERYSEDDKARLLVELINERKRKFAQQRAEQRRNKPMTQAQQRTYMCNYIKHMGSHTLQQLKKLSFDEIKELFEITMKRVNTFTPMESDDTVPKVIAGSSKRDAEKELNQESSKRQKIEKGSESAEESKDKLSQEQLQQLMIIVLEEGMNIEALQTKYPIID</sequence>
<protein>
    <submittedName>
        <fullName evidence="3">Uncharacterized protein</fullName>
    </submittedName>
</protein>
<organism evidence="3 4">
    <name type="scientific">Tanacetum coccineum</name>
    <dbReference type="NCBI Taxonomy" id="301880"/>
    <lineage>
        <taxon>Eukaryota</taxon>
        <taxon>Viridiplantae</taxon>
        <taxon>Streptophyta</taxon>
        <taxon>Embryophyta</taxon>
        <taxon>Tracheophyta</taxon>
        <taxon>Spermatophyta</taxon>
        <taxon>Magnoliopsida</taxon>
        <taxon>eudicotyledons</taxon>
        <taxon>Gunneridae</taxon>
        <taxon>Pentapetalae</taxon>
        <taxon>asterids</taxon>
        <taxon>campanulids</taxon>
        <taxon>Asterales</taxon>
        <taxon>Asteraceae</taxon>
        <taxon>Asteroideae</taxon>
        <taxon>Anthemideae</taxon>
        <taxon>Anthemidinae</taxon>
        <taxon>Tanacetum</taxon>
    </lineage>
</organism>
<keyword evidence="4" id="KW-1185">Reference proteome</keyword>
<comment type="caution">
    <text evidence="3">The sequence shown here is derived from an EMBL/GenBank/DDBJ whole genome shotgun (WGS) entry which is preliminary data.</text>
</comment>
<dbReference type="EMBL" id="BQNB010013812">
    <property type="protein sequence ID" value="GJT20547.1"/>
    <property type="molecule type" value="Genomic_DNA"/>
</dbReference>
<gene>
    <name evidence="3" type="ORF">Tco_0890484</name>
</gene>
<evidence type="ECO:0000313" key="3">
    <source>
        <dbReference type="EMBL" id="GJT20547.1"/>
    </source>
</evidence>
<dbReference type="Proteomes" id="UP001151760">
    <property type="component" value="Unassembled WGS sequence"/>
</dbReference>
<keyword evidence="1" id="KW-0175">Coiled coil</keyword>
<evidence type="ECO:0000256" key="1">
    <source>
        <dbReference type="SAM" id="Coils"/>
    </source>
</evidence>
<proteinExistence type="predicted"/>
<feature type="region of interest" description="Disordered" evidence="2">
    <location>
        <begin position="339"/>
        <end position="386"/>
    </location>
</feature>
<evidence type="ECO:0000256" key="2">
    <source>
        <dbReference type="SAM" id="MobiDB-lite"/>
    </source>
</evidence>
<feature type="coiled-coil region" evidence="1">
    <location>
        <begin position="193"/>
        <end position="253"/>
    </location>
</feature>
<reference evidence="3" key="1">
    <citation type="journal article" date="2022" name="Int. J. Mol. Sci.">
        <title>Draft Genome of Tanacetum Coccineum: Genomic Comparison of Closely Related Tanacetum-Family Plants.</title>
        <authorList>
            <person name="Yamashiro T."/>
            <person name="Shiraishi A."/>
            <person name="Nakayama K."/>
            <person name="Satake H."/>
        </authorList>
    </citation>
    <scope>NUCLEOTIDE SEQUENCE</scope>
</reference>
<reference evidence="3" key="2">
    <citation type="submission" date="2022-01" db="EMBL/GenBank/DDBJ databases">
        <authorList>
            <person name="Yamashiro T."/>
            <person name="Shiraishi A."/>
            <person name="Satake H."/>
            <person name="Nakayama K."/>
        </authorList>
    </citation>
    <scope>NUCLEOTIDE SEQUENCE</scope>
</reference>
<feature type="compositionally biased region" description="Basic and acidic residues" evidence="2">
    <location>
        <begin position="354"/>
        <end position="386"/>
    </location>
</feature>
<name>A0ABQ5C3H2_9ASTR</name>